<reference evidence="2" key="1">
    <citation type="submission" date="2021-01" db="EMBL/GenBank/DDBJ databases">
        <title>Modified the classification status of verrucomicrobia.</title>
        <authorList>
            <person name="Feng X."/>
        </authorList>
    </citation>
    <scope>NUCLEOTIDE SEQUENCE</scope>
    <source>
        <strain evidence="2">KCTC 12986</strain>
    </source>
</reference>
<sequence>MRTPQFIACCGFLFGTLPSFAQNIYDWTMSDEGDEWGHQDPPGDPFVSSVATEGGTYTRAADLIYTGPSLGDDRGVSGTFNGISYGPYDGTAGYTRYDRQRGVYTRTDPNAIFDLSPVGSKATIRTAYLDTISSLGSTTPLGHILQFGLSNNANTIGSAGNQALFVAMDMVSIEERGEGADPAYFTYDLNLYDTFGGRADNAPLDQTWNWTALASFGGASDSLTSEFLDDDGGTGNAHAFELTFTNIGNDQLRLQLGVAELLLSGRRAEDSLISSDILFQGEMLIDLTDTQLDLTSLRPAFGFNFNQGSGSNDYGSELVLDWEEAYPTGFSIIPEPSVVLLGLISMGGLTLRRRR</sequence>
<evidence type="ECO:0000313" key="3">
    <source>
        <dbReference type="Proteomes" id="UP000604083"/>
    </source>
</evidence>
<name>A0A934VH17_9BACT</name>
<proteinExistence type="predicted"/>
<evidence type="ECO:0008006" key="4">
    <source>
        <dbReference type="Google" id="ProtNLM"/>
    </source>
</evidence>
<feature type="chain" id="PRO_5037461555" description="PEP-CTERM protein-sorting domain-containing protein" evidence="1">
    <location>
        <begin position="22"/>
        <end position="355"/>
    </location>
</feature>
<dbReference type="RefSeq" id="WP_377174216.1">
    <property type="nucleotide sequence ID" value="NZ_JBHUJA010000022.1"/>
</dbReference>
<protein>
    <recommendedName>
        <fullName evidence="4">PEP-CTERM protein-sorting domain-containing protein</fullName>
    </recommendedName>
</protein>
<keyword evidence="3" id="KW-1185">Reference proteome</keyword>
<evidence type="ECO:0000313" key="2">
    <source>
        <dbReference type="EMBL" id="MBK1833463.1"/>
    </source>
</evidence>
<evidence type="ECO:0000256" key="1">
    <source>
        <dbReference type="SAM" id="SignalP"/>
    </source>
</evidence>
<comment type="caution">
    <text evidence="2">The sequence shown here is derived from an EMBL/GenBank/DDBJ whole genome shotgun (WGS) entry which is preliminary data.</text>
</comment>
<organism evidence="2 3">
    <name type="scientific">Roseibacillus ishigakijimensis</name>
    <dbReference type="NCBI Taxonomy" id="454146"/>
    <lineage>
        <taxon>Bacteria</taxon>
        <taxon>Pseudomonadati</taxon>
        <taxon>Verrucomicrobiota</taxon>
        <taxon>Verrucomicrobiia</taxon>
        <taxon>Verrucomicrobiales</taxon>
        <taxon>Verrucomicrobiaceae</taxon>
        <taxon>Roseibacillus</taxon>
    </lineage>
</organism>
<keyword evidence="1" id="KW-0732">Signal</keyword>
<gene>
    <name evidence="2" type="ORF">JIN78_05250</name>
</gene>
<feature type="signal peptide" evidence="1">
    <location>
        <begin position="1"/>
        <end position="21"/>
    </location>
</feature>
<dbReference type="EMBL" id="JAENIO010000009">
    <property type="protein sequence ID" value="MBK1833463.1"/>
    <property type="molecule type" value="Genomic_DNA"/>
</dbReference>
<accession>A0A934VH17</accession>
<dbReference type="AlphaFoldDB" id="A0A934VH17"/>
<dbReference type="Proteomes" id="UP000604083">
    <property type="component" value="Unassembled WGS sequence"/>
</dbReference>